<dbReference type="PANTHER" id="PTHR30535:SF34">
    <property type="entry name" value="MOLYBDATE-BINDING PROTEIN MOLA"/>
    <property type="match status" value="1"/>
</dbReference>
<keyword evidence="4" id="KW-1185">Reference proteome</keyword>
<dbReference type="Pfam" id="PF01497">
    <property type="entry name" value="Peripla_BP_2"/>
    <property type="match status" value="1"/>
</dbReference>
<evidence type="ECO:0000313" key="4">
    <source>
        <dbReference type="Proteomes" id="UP000699975"/>
    </source>
</evidence>
<evidence type="ECO:0000259" key="2">
    <source>
        <dbReference type="Pfam" id="PF01497"/>
    </source>
</evidence>
<protein>
    <submittedName>
        <fullName evidence="3">ABC transporter substrate-binding protein</fullName>
    </submittedName>
</protein>
<evidence type="ECO:0000313" key="3">
    <source>
        <dbReference type="EMBL" id="MBV7266755.1"/>
    </source>
</evidence>
<dbReference type="InterPro" id="IPR050902">
    <property type="entry name" value="ABC_Transporter_SBP"/>
</dbReference>
<feature type="signal peptide" evidence="1">
    <location>
        <begin position="1"/>
        <end position="20"/>
    </location>
</feature>
<evidence type="ECO:0000256" key="1">
    <source>
        <dbReference type="SAM" id="SignalP"/>
    </source>
</evidence>
<feature type="chain" id="PRO_5045954440" evidence="1">
    <location>
        <begin position="21"/>
        <end position="288"/>
    </location>
</feature>
<keyword evidence="1" id="KW-0732">Signal</keyword>
<feature type="domain" description="Fe/B12 periplasmic-binding" evidence="2">
    <location>
        <begin position="44"/>
        <end position="239"/>
    </location>
</feature>
<proteinExistence type="predicted"/>
<reference evidence="3 4" key="1">
    <citation type="submission" date="2021-04" db="EMBL/GenBank/DDBJ databases">
        <authorList>
            <person name="Pira H."/>
            <person name="Risdian C."/>
            <person name="Wink J."/>
        </authorList>
    </citation>
    <scope>NUCLEOTIDE SEQUENCE [LARGE SCALE GENOMIC DNA]</scope>
    <source>
        <strain evidence="3 4">WH131</strain>
    </source>
</reference>
<name>A0ABS6SNZ8_9SPHN</name>
<dbReference type="Proteomes" id="UP000699975">
    <property type="component" value="Unassembled WGS sequence"/>
</dbReference>
<dbReference type="InterPro" id="IPR002491">
    <property type="entry name" value="ABC_transptr_periplasmic_BD"/>
</dbReference>
<comment type="caution">
    <text evidence="3">The sequence shown here is derived from an EMBL/GenBank/DDBJ whole genome shotgun (WGS) entry which is preliminary data.</text>
</comment>
<gene>
    <name evidence="3" type="ORF">KCG45_11240</name>
</gene>
<accession>A0ABS6SNZ8</accession>
<dbReference type="PANTHER" id="PTHR30535">
    <property type="entry name" value="VITAMIN B12-BINDING PROTEIN"/>
    <property type="match status" value="1"/>
</dbReference>
<dbReference type="PROSITE" id="PS51257">
    <property type="entry name" value="PROKAR_LIPOPROTEIN"/>
    <property type="match status" value="1"/>
</dbReference>
<dbReference type="EMBL" id="JAGSPB010000002">
    <property type="protein sequence ID" value="MBV7266755.1"/>
    <property type="molecule type" value="Genomic_DNA"/>
</dbReference>
<sequence>MPLKLSAFLAGSFRWLAASAATLALAACSAPATRETETSRLPTIVSLNPCLDAILVEVADPRQVLALSHYSRDPASSSLPPAVAARYRFTGGTAEEVLALEPDIVLASTFIAPTTRSAFERLGLRVETFGSPASVEDSYAQIERLADLTNGSADDLIARIDTAIGELAEMRAVYGDVDALLWQSGQIVAGENALVTTVLEHAGFSRSEDATRLGQGDYVSLERLLADPPDMVLVAGQSAGQLHPALDTLENTQIAPLDPTLFYCGGPSLIALAERLGQLRTSVSGEAP</sequence>
<organism evidence="3 4">
    <name type="scientific">Erythrobacter ani</name>
    <dbReference type="NCBI Taxonomy" id="2827235"/>
    <lineage>
        <taxon>Bacteria</taxon>
        <taxon>Pseudomonadati</taxon>
        <taxon>Pseudomonadota</taxon>
        <taxon>Alphaproteobacteria</taxon>
        <taxon>Sphingomonadales</taxon>
        <taxon>Erythrobacteraceae</taxon>
        <taxon>Erythrobacter/Porphyrobacter group</taxon>
        <taxon>Erythrobacter</taxon>
    </lineage>
</organism>